<dbReference type="Proteomes" id="UP000030081">
    <property type="component" value="Chromosome 1"/>
</dbReference>
<comment type="similarity">
    <text evidence="1">Belongs to the LysR transcriptional regulatory family.</text>
</comment>
<dbReference type="InterPro" id="IPR058163">
    <property type="entry name" value="LysR-type_TF_proteobact-type"/>
</dbReference>
<protein>
    <submittedName>
        <fullName evidence="6">LysR family transcriptional regulator</fullName>
    </submittedName>
</protein>
<dbReference type="Gene3D" id="1.10.10.10">
    <property type="entry name" value="Winged helix-like DNA-binding domain superfamily/Winged helix DNA-binding domain"/>
    <property type="match status" value="1"/>
</dbReference>
<name>A0AAN0SAZ0_9VIBR</name>
<dbReference type="Pfam" id="PF00126">
    <property type="entry name" value="HTH_1"/>
    <property type="match status" value="1"/>
</dbReference>
<dbReference type="EMBL" id="CP009617">
    <property type="protein sequence ID" value="AIW18984.1"/>
    <property type="molecule type" value="Genomic_DNA"/>
</dbReference>
<dbReference type="InterPro" id="IPR005119">
    <property type="entry name" value="LysR_subst-bd"/>
</dbReference>
<dbReference type="PROSITE" id="PS50931">
    <property type="entry name" value="HTH_LYSR"/>
    <property type="match status" value="1"/>
</dbReference>
<dbReference type="PANTHER" id="PTHR30537">
    <property type="entry name" value="HTH-TYPE TRANSCRIPTIONAL REGULATOR"/>
    <property type="match status" value="1"/>
</dbReference>
<dbReference type="InterPro" id="IPR000847">
    <property type="entry name" value="LysR_HTH_N"/>
</dbReference>
<evidence type="ECO:0000256" key="1">
    <source>
        <dbReference type="ARBA" id="ARBA00009437"/>
    </source>
</evidence>
<dbReference type="InterPro" id="IPR036390">
    <property type="entry name" value="WH_DNA-bd_sf"/>
</dbReference>
<accession>A0AAN0SAZ0</accession>
<feature type="domain" description="HTH lysR-type" evidence="5">
    <location>
        <begin position="1"/>
        <end position="59"/>
    </location>
</feature>
<organism evidence="6 7">
    <name type="scientific">Vibrio coralliilyticus</name>
    <dbReference type="NCBI Taxonomy" id="190893"/>
    <lineage>
        <taxon>Bacteria</taxon>
        <taxon>Pseudomonadati</taxon>
        <taxon>Pseudomonadota</taxon>
        <taxon>Gammaproteobacteria</taxon>
        <taxon>Vibrionales</taxon>
        <taxon>Vibrionaceae</taxon>
        <taxon>Vibrio</taxon>
    </lineage>
</organism>
<proteinExistence type="inferred from homology"/>
<dbReference type="Pfam" id="PF03466">
    <property type="entry name" value="LysR_substrate"/>
    <property type="match status" value="1"/>
</dbReference>
<dbReference type="InterPro" id="IPR036388">
    <property type="entry name" value="WH-like_DNA-bd_sf"/>
</dbReference>
<dbReference type="SUPFAM" id="SSF53850">
    <property type="entry name" value="Periplasmic binding protein-like II"/>
    <property type="match status" value="1"/>
</dbReference>
<dbReference type="KEGG" id="vcy:IX92_07960"/>
<sequence>MNKLADMELFTLIVKHQGLASAGRELGLSPASVTARLQALEERHGVKLLNRSTRHIALTDSGLDYYESCLQILESVREAEAKLHNTAVQIEGQIRISAPKDIGKQFVMPAIDTFQQQYPKVVPHLLLHDNLSSWSESNIDLQIRYGSPPDSGMIAKRLAVSERVLVASPAYIDSHGLPNDPEQIRSHQCLSLLRNEQEMKLWYFQHMESDETSSQQMLSFRCSDDGEVIRHWAKQGVGIALKSRLDVEADVKAGTLQILLPDFRVDFKPFSSNNDSELYAVYRDRKYQPKRLTLFLKHLVDAFATAAR</sequence>
<dbReference type="GO" id="GO:0003677">
    <property type="term" value="F:DNA binding"/>
    <property type="evidence" value="ECO:0007669"/>
    <property type="project" value="UniProtKB-KW"/>
</dbReference>
<evidence type="ECO:0000256" key="2">
    <source>
        <dbReference type="ARBA" id="ARBA00023015"/>
    </source>
</evidence>
<keyword evidence="2" id="KW-0805">Transcription regulation</keyword>
<evidence type="ECO:0000259" key="5">
    <source>
        <dbReference type="PROSITE" id="PS50931"/>
    </source>
</evidence>
<dbReference type="SUPFAM" id="SSF46785">
    <property type="entry name" value="Winged helix' DNA-binding domain"/>
    <property type="match status" value="1"/>
</dbReference>
<keyword evidence="3" id="KW-0238">DNA-binding</keyword>
<keyword evidence="4" id="KW-0804">Transcription</keyword>
<dbReference type="PANTHER" id="PTHR30537:SF5">
    <property type="entry name" value="HTH-TYPE TRANSCRIPTIONAL ACTIVATOR TTDR-RELATED"/>
    <property type="match status" value="1"/>
</dbReference>
<evidence type="ECO:0000313" key="6">
    <source>
        <dbReference type="EMBL" id="AIW18984.1"/>
    </source>
</evidence>
<dbReference type="CDD" id="cd08422">
    <property type="entry name" value="PBP2_CrgA_like"/>
    <property type="match status" value="1"/>
</dbReference>
<evidence type="ECO:0000256" key="4">
    <source>
        <dbReference type="ARBA" id="ARBA00023163"/>
    </source>
</evidence>
<dbReference type="RefSeq" id="WP_043008219.1">
    <property type="nucleotide sequence ID" value="NZ_CP009617.1"/>
</dbReference>
<keyword evidence="7" id="KW-1185">Reference proteome</keyword>
<dbReference type="FunFam" id="1.10.10.10:FF:000001">
    <property type="entry name" value="LysR family transcriptional regulator"/>
    <property type="match status" value="1"/>
</dbReference>
<dbReference type="Gene3D" id="3.40.190.290">
    <property type="match status" value="1"/>
</dbReference>
<gene>
    <name evidence="6" type="ORF">IX92_07960</name>
</gene>
<dbReference type="AlphaFoldDB" id="A0AAN0SAZ0"/>
<reference evidence="6 7" key="1">
    <citation type="submission" date="2014-10" db="EMBL/GenBank/DDBJ databases">
        <title>The Complete Genome Sequence for the Shellfish Pathogen Vibrio coralliilyticus RE98 Isolated from a Shellfish Hatchery.</title>
        <authorList>
            <person name="Richards G.P."/>
            <person name="Bono J.L."/>
            <person name="Watson M.A."/>
            <person name="Needleman D.S."/>
        </authorList>
    </citation>
    <scope>NUCLEOTIDE SEQUENCE [LARGE SCALE GENOMIC DNA]</scope>
    <source>
        <strain evidence="6 7">RE98</strain>
    </source>
</reference>
<dbReference type="GO" id="GO:0003700">
    <property type="term" value="F:DNA-binding transcription factor activity"/>
    <property type="evidence" value="ECO:0007669"/>
    <property type="project" value="InterPro"/>
</dbReference>
<evidence type="ECO:0000256" key="3">
    <source>
        <dbReference type="ARBA" id="ARBA00023125"/>
    </source>
</evidence>
<evidence type="ECO:0000313" key="7">
    <source>
        <dbReference type="Proteomes" id="UP000030081"/>
    </source>
</evidence>